<feature type="chain" id="PRO_5032319291" evidence="2">
    <location>
        <begin position="21"/>
        <end position="173"/>
    </location>
</feature>
<evidence type="ECO:0000313" key="4">
    <source>
        <dbReference type="Proteomes" id="UP000660262"/>
    </source>
</evidence>
<dbReference type="Proteomes" id="UP000660262">
    <property type="component" value="Unassembled WGS sequence"/>
</dbReference>
<proteinExistence type="predicted"/>
<keyword evidence="4" id="KW-1185">Reference proteome</keyword>
<organism evidence="3 4">
    <name type="scientific">Pycnococcus provasolii</name>
    <dbReference type="NCBI Taxonomy" id="41880"/>
    <lineage>
        <taxon>Eukaryota</taxon>
        <taxon>Viridiplantae</taxon>
        <taxon>Chlorophyta</taxon>
        <taxon>Pseudoscourfieldiophyceae</taxon>
        <taxon>Pseudoscourfieldiales</taxon>
        <taxon>Pycnococcaceae</taxon>
        <taxon>Pycnococcus</taxon>
    </lineage>
</organism>
<evidence type="ECO:0000313" key="3">
    <source>
        <dbReference type="EMBL" id="GHP04674.1"/>
    </source>
</evidence>
<feature type="compositionally biased region" description="Basic and acidic residues" evidence="1">
    <location>
        <begin position="154"/>
        <end position="164"/>
    </location>
</feature>
<name>A0A830HC73_9CHLO</name>
<evidence type="ECO:0000256" key="1">
    <source>
        <dbReference type="SAM" id="MobiDB-lite"/>
    </source>
</evidence>
<sequence length="173" mass="19125">MLKWAIVFVGSLVFAVEKYGADEVTRQLPFLRLVVSWLRSLHIVGEGPRIQTLGDDPLDGSLASLNKASPSTSATHFATGEAAFAATAAAPAPATKDVRLEDIAPPALCRYWRRRRERSENPDKVVVASEAMAAMRARRRKAAQASERHKRVRERIENSRHAEKQAQAPRVST</sequence>
<dbReference type="EMBL" id="BNJQ01000008">
    <property type="protein sequence ID" value="GHP04674.1"/>
    <property type="molecule type" value="Genomic_DNA"/>
</dbReference>
<dbReference type="AlphaFoldDB" id="A0A830HC73"/>
<feature type="region of interest" description="Disordered" evidence="1">
    <location>
        <begin position="137"/>
        <end position="173"/>
    </location>
</feature>
<gene>
    <name evidence="3" type="ORF">PPROV_000342700</name>
</gene>
<protein>
    <submittedName>
        <fullName evidence="3">Uncharacterized protein</fullName>
    </submittedName>
</protein>
<feature type="signal peptide" evidence="2">
    <location>
        <begin position="1"/>
        <end position="20"/>
    </location>
</feature>
<accession>A0A830HC73</accession>
<feature type="compositionally biased region" description="Basic residues" evidence="1">
    <location>
        <begin position="137"/>
        <end position="153"/>
    </location>
</feature>
<keyword evidence="2" id="KW-0732">Signal</keyword>
<comment type="caution">
    <text evidence="3">The sequence shown here is derived from an EMBL/GenBank/DDBJ whole genome shotgun (WGS) entry which is preliminary data.</text>
</comment>
<evidence type="ECO:0000256" key="2">
    <source>
        <dbReference type="SAM" id="SignalP"/>
    </source>
</evidence>
<reference evidence="3" key="1">
    <citation type="submission" date="2020-10" db="EMBL/GenBank/DDBJ databases">
        <title>Unveiling of a novel bifunctional photoreceptor, Dualchrome1, isolated from a cosmopolitan green alga.</title>
        <authorList>
            <person name="Suzuki S."/>
            <person name="Kawachi M."/>
        </authorList>
    </citation>
    <scope>NUCLEOTIDE SEQUENCE</scope>
    <source>
        <strain evidence="3">NIES 2893</strain>
    </source>
</reference>